<keyword evidence="3" id="KW-1185">Reference proteome</keyword>
<dbReference type="InterPro" id="IPR008869">
    <property type="entry name" value="MlaC/ttg2D"/>
</dbReference>
<evidence type="ECO:0000313" key="2">
    <source>
        <dbReference type="EMBL" id="MBD8525736.1"/>
    </source>
</evidence>
<gene>
    <name evidence="2" type="ORF">IFO71_08265</name>
</gene>
<feature type="chain" id="PRO_5043453215" evidence="1">
    <location>
        <begin position="27"/>
        <end position="207"/>
    </location>
</feature>
<organism evidence="2 3">
    <name type="scientific">Pseudomarimonas arenosa</name>
    <dbReference type="NCBI Taxonomy" id="2774145"/>
    <lineage>
        <taxon>Bacteria</taxon>
        <taxon>Pseudomonadati</taxon>
        <taxon>Pseudomonadota</taxon>
        <taxon>Gammaproteobacteria</taxon>
        <taxon>Lysobacterales</taxon>
        <taxon>Lysobacteraceae</taxon>
        <taxon>Pseudomarimonas</taxon>
    </lineage>
</organism>
<name>A0AAW3ZIB3_9GAMM</name>
<dbReference type="PIRSF" id="PIRSF004649">
    <property type="entry name" value="MlaC"/>
    <property type="match status" value="1"/>
</dbReference>
<dbReference type="RefSeq" id="WP_192029092.1">
    <property type="nucleotide sequence ID" value="NZ_JACYTR010000012.1"/>
</dbReference>
<dbReference type="InterPro" id="IPR042245">
    <property type="entry name" value="Tgt2/MlaC_sf"/>
</dbReference>
<dbReference type="PANTHER" id="PTHR36573:SF1">
    <property type="entry name" value="INTERMEMBRANE PHOSPHOLIPID TRANSPORT SYSTEM BINDING PROTEIN MLAC"/>
    <property type="match status" value="1"/>
</dbReference>
<evidence type="ECO:0000313" key="3">
    <source>
        <dbReference type="Proteomes" id="UP000613768"/>
    </source>
</evidence>
<sequence>MLRALLSSFLILIGLGLGLAPVAVQAEDSPGDMVEVRSVAVLKELSSRRDEFRAEPEKLHRYVRAQLDSLFEREYSARLVLGRHSRGVAADKINAFAVALSDNLMRKYGNALLDVDPGVSIKVKSETPLRDGKMMRVATDIMRRAGEPVPVDYMFLRTEQGWRAFDVIVEGVSYVQTYRNQFDELLRNESIDAVTAKLSSGAIDAGS</sequence>
<dbReference type="Gene3D" id="3.10.450.710">
    <property type="entry name" value="Tgt2/MlaC"/>
    <property type="match status" value="1"/>
</dbReference>
<dbReference type="Pfam" id="PF05494">
    <property type="entry name" value="MlaC"/>
    <property type="match status" value="1"/>
</dbReference>
<comment type="caution">
    <text evidence="2">The sequence shown here is derived from an EMBL/GenBank/DDBJ whole genome shotgun (WGS) entry which is preliminary data.</text>
</comment>
<dbReference type="EMBL" id="JACYTR010000012">
    <property type="protein sequence ID" value="MBD8525736.1"/>
    <property type="molecule type" value="Genomic_DNA"/>
</dbReference>
<evidence type="ECO:0000256" key="1">
    <source>
        <dbReference type="SAM" id="SignalP"/>
    </source>
</evidence>
<dbReference type="AlphaFoldDB" id="A0AAW3ZIB3"/>
<accession>A0AAW3ZIB3</accession>
<dbReference type="PANTHER" id="PTHR36573">
    <property type="entry name" value="INTERMEMBRANE PHOSPHOLIPID TRANSPORT SYSTEM BINDING PROTEIN MLAC"/>
    <property type="match status" value="1"/>
</dbReference>
<protein>
    <submittedName>
        <fullName evidence="2">ABC transporter substrate-binding protein</fullName>
    </submittedName>
</protein>
<dbReference type="Proteomes" id="UP000613768">
    <property type="component" value="Unassembled WGS sequence"/>
</dbReference>
<keyword evidence="1" id="KW-0732">Signal</keyword>
<reference evidence="2 3" key="1">
    <citation type="submission" date="2020-09" db="EMBL/GenBank/DDBJ databases">
        <title>Pseudoxanthomonas sp. CAU 1598 isolated from sand of Yaerae Beach.</title>
        <authorList>
            <person name="Kim W."/>
        </authorList>
    </citation>
    <scope>NUCLEOTIDE SEQUENCE [LARGE SCALE GENOMIC DNA]</scope>
    <source>
        <strain evidence="2 3">CAU 1598</strain>
    </source>
</reference>
<proteinExistence type="predicted"/>
<feature type="signal peptide" evidence="1">
    <location>
        <begin position="1"/>
        <end position="26"/>
    </location>
</feature>